<dbReference type="Proteomes" id="UP001174909">
    <property type="component" value="Unassembled WGS sequence"/>
</dbReference>
<keyword evidence="4" id="KW-0378">Hydrolase</keyword>
<comment type="similarity">
    <text evidence="1">Belongs to the peptidase S28 family.</text>
</comment>
<evidence type="ECO:0000256" key="3">
    <source>
        <dbReference type="ARBA" id="ARBA00022729"/>
    </source>
</evidence>
<keyword evidence="3 6" id="KW-0732">Signal</keyword>
<dbReference type="EMBL" id="CASHTH010002751">
    <property type="protein sequence ID" value="CAI8034678.1"/>
    <property type="molecule type" value="Genomic_DNA"/>
</dbReference>
<organism evidence="7 8">
    <name type="scientific">Geodia barretti</name>
    <name type="common">Barrett's horny sponge</name>
    <dbReference type="NCBI Taxonomy" id="519541"/>
    <lineage>
        <taxon>Eukaryota</taxon>
        <taxon>Metazoa</taxon>
        <taxon>Porifera</taxon>
        <taxon>Demospongiae</taxon>
        <taxon>Heteroscleromorpha</taxon>
        <taxon>Tetractinellida</taxon>
        <taxon>Astrophorina</taxon>
        <taxon>Geodiidae</taxon>
        <taxon>Geodia</taxon>
    </lineage>
</organism>
<dbReference type="InterPro" id="IPR029058">
    <property type="entry name" value="AB_hydrolase_fold"/>
</dbReference>
<feature type="chain" id="PRO_5041204785" evidence="6">
    <location>
        <begin position="27"/>
        <end position="496"/>
    </location>
</feature>
<evidence type="ECO:0000313" key="8">
    <source>
        <dbReference type="Proteomes" id="UP001174909"/>
    </source>
</evidence>
<dbReference type="Pfam" id="PF05577">
    <property type="entry name" value="Peptidase_S28"/>
    <property type="match status" value="1"/>
</dbReference>
<name>A0AA35SRL6_GEOBA</name>
<dbReference type="Gene3D" id="1.20.120.980">
    <property type="entry name" value="Serine carboxypeptidase S28, SKS domain"/>
    <property type="match status" value="1"/>
</dbReference>
<protein>
    <submittedName>
        <fullName evidence="7">Serine protease K12H4.7</fullName>
    </submittedName>
</protein>
<dbReference type="GO" id="GO:0008239">
    <property type="term" value="F:dipeptidyl-peptidase activity"/>
    <property type="evidence" value="ECO:0007669"/>
    <property type="project" value="TreeGrafter"/>
</dbReference>
<feature type="signal peptide" evidence="6">
    <location>
        <begin position="1"/>
        <end position="26"/>
    </location>
</feature>
<dbReference type="GO" id="GO:0006508">
    <property type="term" value="P:proteolysis"/>
    <property type="evidence" value="ECO:0007669"/>
    <property type="project" value="UniProtKB-KW"/>
</dbReference>
<evidence type="ECO:0000313" key="7">
    <source>
        <dbReference type="EMBL" id="CAI8034678.1"/>
    </source>
</evidence>
<dbReference type="Gene3D" id="3.40.50.1820">
    <property type="entry name" value="alpha/beta hydrolase"/>
    <property type="match status" value="1"/>
</dbReference>
<dbReference type="InterPro" id="IPR042269">
    <property type="entry name" value="Ser_carbopepase_S28_SKS"/>
</dbReference>
<evidence type="ECO:0000256" key="1">
    <source>
        <dbReference type="ARBA" id="ARBA00011079"/>
    </source>
</evidence>
<sequence length="496" mass="54510">MRTKKAGVKEMRAVLLVLLLSLSASALRPTRKLVGLRAPPLPAGTEVAKPQWFQQKLDHFSESDTRTWQQRFFSNRTFWEPESGPVFLMLGGEGPANPAWLATDTDIMRNAARFGALVFLLEHRYYGESHPTPDASLSNLAYLSSRQALRDVVSFKQHIVDEFSLTDKNVWISFGGSYSGALSGWLRMYYPDTVAGAVATSGPVQATVDFYLYLEVVARSLATPPNGAECVEAIKNATYELDAMLWDKTMWGEVEKMFHVSPPLQSEDDVVLLAETLAGNFMDVVQYNRDNTAFEGRPNNITITDLCDVMANTSLGSPLARYTAVNQLMTGGEPVDANFTAQVEFMRHTSWDSPAVSGGARQWVYQTCTEFGYYQTTDSAYQPFGDLVTLASQLQTCSAVYGLTPDQVYTAVAATNKHYGGRDGIPSNATNIVFPNGSIDPWHALGVLESPAASLNAVFINGTAHCANMYPPSPIDLPDLVLARKIITANIQIWLV</sequence>
<dbReference type="InterPro" id="IPR008758">
    <property type="entry name" value="Peptidase_S28"/>
</dbReference>
<keyword evidence="2 7" id="KW-0645">Protease</keyword>
<dbReference type="AlphaFoldDB" id="A0AA35SRL6"/>
<dbReference type="PANTHER" id="PTHR11010:SF117">
    <property type="entry name" value="SERINE PROTEASE 16"/>
    <property type="match status" value="1"/>
</dbReference>
<dbReference type="FunFam" id="1.20.120.980:FF:000003">
    <property type="entry name" value="Serine protease 16"/>
    <property type="match status" value="1"/>
</dbReference>
<reference evidence="7" key="1">
    <citation type="submission" date="2023-03" db="EMBL/GenBank/DDBJ databases">
        <authorList>
            <person name="Steffen K."/>
            <person name="Cardenas P."/>
        </authorList>
    </citation>
    <scope>NUCLEOTIDE SEQUENCE</scope>
</reference>
<gene>
    <name evidence="7" type="ORF">GBAR_LOCUS19498</name>
</gene>
<accession>A0AA35SRL6</accession>
<evidence type="ECO:0000256" key="6">
    <source>
        <dbReference type="SAM" id="SignalP"/>
    </source>
</evidence>
<dbReference type="PANTHER" id="PTHR11010">
    <property type="entry name" value="PROTEASE S28 PRO-X CARBOXYPEPTIDASE-RELATED"/>
    <property type="match status" value="1"/>
</dbReference>
<keyword evidence="5" id="KW-0325">Glycoprotein</keyword>
<dbReference type="SUPFAM" id="SSF53474">
    <property type="entry name" value="alpha/beta-Hydrolases"/>
    <property type="match status" value="1"/>
</dbReference>
<evidence type="ECO:0000256" key="2">
    <source>
        <dbReference type="ARBA" id="ARBA00022670"/>
    </source>
</evidence>
<keyword evidence="8" id="KW-1185">Reference proteome</keyword>
<evidence type="ECO:0000256" key="5">
    <source>
        <dbReference type="ARBA" id="ARBA00023180"/>
    </source>
</evidence>
<dbReference type="GO" id="GO:0070008">
    <property type="term" value="F:serine-type exopeptidase activity"/>
    <property type="evidence" value="ECO:0007669"/>
    <property type="project" value="InterPro"/>
</dbReference>
<proteinExistence type="inferred from homology"/>
<evidence type="ECO:0000256" key="4">
    <source>
        <dbReference type="ARBA" id="ARBA00022801"/>
    </source>
</evidence>
<comment type="caution">
    <text evidence="7">The sequence shown here is derived from an EMBL/GenBank/DDBJ whole genome shotgun (WGS) entry which is preliminary data.</text>
</comment>